<gene>
    <name evidence="2" type="ORF">CONCODRAFT_137983</name>
</gene>
<name>A0A137PBA4_CONC2</name>
<feature type="region of interest" description="Disordered" evidence="1">
    <location>
        <begin position="17"/>
        <end position="63"/>
    </location>
</feature>
<proteinExistence type="predicted"/>
<dbReference type="EMBL" id="KQ964457">
    <property type="protein sequence ID" value="KXN72256.1"/>
    <property type="molecule type" value="Genomic_DNA"/>
</dbReference>
<evidence type="ECO:0000256" key="1">
    <source>
        <dbReference type="SAM" id="MobiDB-lite"/>
    </source>
</evidence>
<dbReference type="Proteomes" id="UP000070444">
    <property type="component" value="Unassembled WGS sequence"/>
</dbReference>
<accession>A0A137PBA4</accession>
<reference evidence="2 3" key="1">
    <citation type="journal article" date="2015" name="Genome Biol. Evol.">
        <title>Phylogenomic analyses indicate that early fungi evolved digesting cell walls of algal ancestors of land plants.</title>
        <authorList>
            <person name="Chang Y."/>
            <person name="Wang S."/>
            <person name="Sekimoto S."/>
            <person name="Aerts A.L."/>
            <person name="Choi C."/>
            <person name="Clum A."/>
            <person name="LaButti K.M."/>
            <person name="Lindquist E.A."/>
            <person name="Yee Ngan C."/>
            <person name="Ohm R.A."/>
            <person name="Salamov A.A."/>
            <person name="Grigoriev I.V."/>
            <person name="Spatafora J.W."/>
            <person name="Berbee M.L."/>
        </authorList>
    </citation>
    <scope>NUCLEOTIDE SEQUENCE [LARGE SCALE GENOMIC DNA]</scope>
    <source>
        <strain evidence="2 3">NRRL 28638</strain>
    </source>
</reference>
<sequence length="63" mass="7086">MLISLLFLKMRIKTVAKNSSKSSKVGANIQKEYPANNPKSRNKAEEVKPAQVLRKRSTKSQTL</sequence>
<organism evidence="2 3">
    <name type="scientific">Conidiobolus coronatus (strain ATCC 28846 / CBS 209.66 / NRRL 28638)</name>
    <name type="common">Delacroixia coronata</name>
    <dbReference type="NCBI Taxonomy" id="796925"/>
    <lineage>
        <taxon>Eukaryota</taxon>
        <taxon>Fungi</taxon>
        <taxon>Fungi incertae sedis</taxon>
        <taxon>Zoopagomycota</taxon>
        <taxon>Entomophthoromycotina</taxon>
        <taxon>Entomophthoromycetes</taxon>
        <taxon>Entomophthorales</taxon>
        <taxon>Ancylistaceae</taxon>
        <taxon>Conidiobolus</taxon>
    </lineage>
</organism>
<keyword evidence="3" id="KW-1185">Reference proteome</keyword>
<feature type="compositionally biased region" description="Basic residues" evidence="1">
    <location>
        <begin position="53"/>
        <end position="63"/>
    </location>
</feature>
<evidence type="ECO:0000313" key="3">
    <source>
        <dbReference type="Proteomes" id="UP000070444"/>
    </source>
</evidence>
<evidence type="ECO:0000313" key="2">
    <source>
        <dbReference type="EMBL" id="KXN72256.1"/>
    </source>
</evidence>
<protein>
    <submittedName>
        <fullName evidence="2">Uncharacterized protein</fullName>
    </submittedName>
</protein>
<dbReference type="AlphaFoldDB" id="A0A137PBA4"/>